<sequence>MDRRISIFTKVVVRVGLTTFFLWVVLWFLLGFLRKTAAKTWCFDGEVVVFCVVNVVIKQSSFVVMGNVTRILSLFFGFPVLGTRTGWVCGIEVGCKLGVS</sequence>
<accession>A0ACC5NZZ9</accession>
<comment type="caution">
    <text evidence="1">The sequence shown here is derived from an EMBL/GenBank/DDBJ whole genome shotgun (WGS) entry which is preliminary data.</text>
</comment>
<evidence type="ECO:0000313" key="2">
    <source>
        <dbReference type="Proteomes" id="UP000569005"/>
    </source>
</evidence>
<reference evidence="1" key="1">
    <citation type="submission" date="2020-08" db="EMBL/GenBank/DDBJ databases">
        <title>Genomic Encyclopedia of Type Strains, Phase IV (KMG-V): Genome sequencing to study the core and pangenomes of soil and plant-associated prokaryotes.</title>
        <authorList>
            <person name="Whitman W."/>
        </authorList>
    </citation>
    <scope>NUCLEOTIDE SEQUENCE</scope>
    <source>
        <strain evidence="1">M8UP15</strain>
    </source>
</reference>
<dbReference type="EMBL" id="JACHEA010000001">
    <property type="protein sequence ID" value="MBB5339966.1"/>
    <property type="molecule type" value="Genomic_DNA"/>
</dbReference>
<evidence type="ECO:0000313" key="1">
    <source>
        <dbReference type="EMBL" id="MBB5339966.1"/>
    </source>
</evidence>
<gene>
    <name evidence="1" type="ORF">HDF13_002299</name>
</gene>
<name>A0ACC5NZZ9_9BACT</name>
<keyword evidence="2" id="KW-1185">Reference proteome</keyword>
<dbReference type="Proteomes" id="UP000569005">
    <property type="component" value="Unassembled WGS sequence"/>
</dbReference>
<organism evidence="1 2">
    <name type="scientific">Tunturiibacter gelidiferens</name>
    <dbReference type="NCBI Taxonomy" id="3069689"/>
    <lineage>
        <taxon>Bacteria</taxon>
        <taxon>Pseudomonadati</taxon>
        <taxon>Acidobacteriota</taxon>
        <taxon>Terriglobia</taxon>
        <taxon>Terriglobales</taxon>
        <taxon>Acidobacteriaceae</taxon>
        <taxon>Tunturiibacter</taxon>
    </lineage>
</organism>
<protein>
    <submittedName>
        <fullName evidence="1">Membrane-anchored protein</fullName>
    </submittedName>
</protein>
<proteinExistence type="predicted"/>